<dbReference type="AlphaFoldDB" id="A0A0F9LQK5"/>
<dbReference type="InterPro" id="IPR054194">
    <property type="entry name" value="DUF6899"/>
</dbReference>
<comment type="caution">
    <text evidence="1">The sequence shown here is derived from an EMBL/GenBank/DDBJ whole genome shotgun (WGS) entry which is preliminary data.</text>
</comment>
<accession>A0A0F9LQK5</accession>
<protein>
    <submittedName>
        <fullName evidence="1">Uncharacterized protein</fullName>
    </submittedName>
</protein>
<dbReference type="EMBL" id="LAZR01005754">
    <property type="protein sequence ID" value="KKM97369.1"/>
    <property type="molecule type" value="Genomic_DNA"/>
</dbReference>
<sequence length="98" mass="11501">MPYINEEGRKFLDPKLDEIYTHTPGELNYVVTSLVDAYINSHVEDPNYARYNEAIGVLECAKLELYRRLVAPYEDKKILENGDVFRYTVDTKERNEPQ</sequence>
<dbReference type="Pfam" id="PF21840">
    <property type="entry name" value="DUF6899"/>
    <property type="match status" value="1"/>
</dbReference>
<name>A0A0F9LQK5_9ZZZZ</name>
<evidence type="ECO:0000313" key="1">
    <source>
        <dbReference type="EMBL" id="KKM97369.1"/>
    </source>
</evidence>
<proteinExistence type="predicted"/>
<organism evidence="1">
    <name type="scientific">marine sediment metagenome</name>
    <dbReference type="NCBI Taxonomy" id="412755"/>
    <lineage>
        <taxon>unclassified sequences</taxon>
        <taxon>metagenomes</taxon>
        <taxon>ecological metagenomes</taxon>
    </lineage>
</organism>
<reference evidence="1" key="1">
    <citation type="journal article" date="2015" name="Nature">
        <title>Complex archaea that bridge the gap between prokaryotes and eukaryotes.</title>
        <authorList>
            <person name="Spang A."/>
            <person name="Saw J.H."/>
            <person name="Jorgensen S.L."/>
            <person name="Zaremba-Niedzwiedzka K."/>
            <person name="Martijn J."/>
            <person name="Lind A.E."/>
            <person name="van Eijk R."/>
            <person name="Schleper C."/>
            <person name="Guy L."/>
            <person name="Ettema T.J."/>
        </authorList>
    </citation>
    <scope>NUCLEOTIDE SEQUENCE</scope>
</reference>
<gene>
    <name evidence="1" type="ORF">LCGC14_1168640</name>
</gene>